<reference evidence="3" key="1">
    <citation type="submission" date="2013-11" db="EMBL/GenBank/DDBJ databases">
        <title>Draft genome sequence from a member of Zhouia, isolated tidal flat.</title>
        <authorList>
            <person name="Jin H."/>
            <person name="Jeon C.O."/>
        </authorList>
    </citation>
    <scope>NUCLEOTIDE SEQUENCE [LARGE SCALE GENOMIC DNA]</scope>
    <source>
        <strain evidence="3">AD3</strain>
    </source>
</reference>
<dbReference type="EMBL" id="AYXY01000019">
    <property type="protein sequence ID" value="ETN95268.1"/>
    <property type="molecule type" value="Genomic_DNA"/>
</dbReference>
<comment type="caution">
    <text evidence="2">The sequence shown here is derived from an EMBL/GenBank/DDBJ whole genome shotgun (WGS) entry which is preliminary data.</text>
</comment>
<evidence type="ECO:0000313" key="3">
    <source>
        <dbReference type="Proteomes" id="UP000018850"/>
    </source>
</evidence>
<protein>
    <submittedName>
        <fullName evidence="2">Uncharacterized protein</fullName>
    </submittedName>
</protein>
<dbReference type="AlphaFoldDB" id="W2UMR0"/>
<dbReference type="Proteomes" id="UP000018850">
    <property type="component" value="Unassembled WGS sequence"/>
</dbReference>
<feature type="region of interest" description="Disordered" evidence="1">
    <location>
        <begin position="1"/>
        <end position="21"/>
    </location>
</feature>
<organism evidence="2 3">
    <name type="scientific">Zhouia amylolytica AD3</name>
    <dbReference type="NCBI Taxonomy" id="1286632"/>
    <lineage>
        <taxon>Bacteria</taxon>
        <taxon>Pseudomonadati</taxon>
        <taxon>Bacteroidota</taxon>
        <taxon>Flavobacteriia</taxon>
        <taxon>Flavobacteriales</taxon>
        <taxon>Flavobacteriaceae</taxon>
        <taxon>Zhouia</taxon>
    </lineage>
</organism>
<proteinExistence type="predicted"/>
<name>W2UMR0_9FLAO</name>
<gene>
    <name evidence="2" type="ORF">P278_09900</name>
</gene>
<accession>W2UMR0</accession>
<keyword evidence="3" id="KW-1185">Reference proteome</keyword>
<evidence type="ECO:0000256" key="1">
    <source>
        <dbReference type="SAM" id="MobiDB-lite"/>
    </source>
</evidence>
<evidence type="ECO:0000313" key="2">
    <source>
        <dbReference type="EMBL" id="ETN95268.1"/>
    </source>
</evidence>
<reference evidence="2 3" key="2">
    <citation type="journal article" date="2016" name="Genome Announc.">
        <title>Draft Genome Sequence of Zhouia amylolytica AD3, Isolated from Tidal Flat Sediment.</title>
        <authorList>
            <person name="Jia B."/>
            <person name="Jin H.M."/>
            <person name="Lee H.J."/>
            <person name="Jeon C.O."/>
        </authorList>
    </citation>
    <scope>NUCLEOTIDE SEQUENCE [LARGE SCALE GENOMIC DNA]</scope>
    <source>
        <strain evidence="2 3">AD3</strain>
    </source>
</reference>
<sequence length="39" mass="4453">MSHDNIEIPSNQSDQASESDKTVIINAHHDFINQKNVKF</sequence>